<evidence type="ECO:0000313" key="2">
    <source>
        <dbReference type="Proteomes" id="UP001189429"/>
    </source>
</evidence>
<feature type="non-terminal residue" evidence="1">
    <location>
        <position position="299"/>
    </location>
</feature>
<proteinExistence type="predicted"/>
<evidence type="ECO:0000313" key="1">
    <source>
        <dbReference type="EMBL" id="CAK0826140.1"/>
    </source>
</evidence>
<organism evidence="1 2">
    <name type="scientific">Prorocentrum cordatum</name>
    <dbReference type="NCBI Taxonomy" id="2364126"/>
    <lineage>
        <taxon>Eukaryota</taxon>
        <taxon>Sar</taxon>
        <taxon>Alveolata</taxon>
        <taxon>Dinophyceae</taxon>
        <taxon>Prorocentrales</taxon>
        <taxon>Prorocentraceae</taxon>
        <taxon>Prorocentrum</taxon>
    </lineage>
</organism>
<accession>A0ABN9S308</accession>
<protein>
    <submittedName>
        <fullName evidence="1">Uncharacterized protein</fullName>
    </submittedName>
</protein>
<keyword evidence="2" id="KW-1185">Reference proteome</keyword>
<gene>
    <name evidence="1" type="ORF">PCOR1329_LOCUS26077</name>
</gene>
<dbReference type="Proteomes" id="UP001189429">
    <property type="component" value="Unassembled WGS sequence"/>
</dbReference>
<name>A0ABN9S308_9DINO</name>
<sequence>AGFQSLDVTVTTLTSHVGNAGCHICELNTQVAERPSIANMNNGEAQQLKAQQPTFAAAVNQLAFEPNFEEFAEAGVSKGGTMTLLESEVPAAPAADQGVAEPPSEQVETKGRMTAIEPVIQEHAHAGGRGVYTIIPGIGRKLRNQEDIDNVQVVEKKKVKTIVMASVTERVEKIVDAPKAEEKVEVPRLAHREKIDHESLVETQAAEQTVEVAQGNLDSIALTWDEAQMVAQRSDEAPKCILDWMANFPFAGKAEFDGRWKEVEDIARPIFSDITTLLQRRGEQLTQSGECHADGRSLK</sequence>
<reference evidence="1" key="1">
    <citation type="submission" date="2023-10" db="EMBL/GenBank/DDBJ databases">
        <authorList>
            <person name="Chen Y."/>
            <person name="Shah S."/>
            <person name="Dougan E. K."/>
            <person name="Thang M."/>
            <person name="Chan C."/>
        </authorList>
    </citation>
    <scope>NUCLEOTIDE SEQUENCE [LARGE SCALE GENOMIC DNA]</scope>
</reference>
<comment type="caution">
    <text evidence="1">The sequence shown here is derived from an EMBL/GenBank/DDBJ whole genome shotgun (WGS) entry which is preliminary data.</text>
</comment>
<dbReference type="EMBL" id="CAUYUJ010009213">
    <property type="protein sequence ID" value="CAK0826140.1"/>
    <property type="molecule type" value="Genomic_DNA"/>
</dbReference>
<feature type="non-terminal residue" evidence="1">
    <location>
        <position position="1"/>
    </location>
</feature>